<evidence type="ECO:0000256" key="4">
    <source>
        <dbReference type="ARBA" id="ARBA00022989"/>
    </source>
</evidence>
<dbReference type="PANTHER" id="PTHR30294">
    <property type="entry name" value="MEMBRANE COMPONENT OF ABC TRANSPORTER YHHJ-RELATED"/>
    <property type="match status" value="1"/>
</dbReference>
<dbReference type="RefSeq" id="WP_062443979.1">
    <property type="nucleotide sequence ID" value="NZ_BMCJ01000009.1"/>
</dbReference>
<dbReference type="InterPro" id="IPR013525">
    <property type="entry name" value="ABC2_TM"/>
</dbReference>
<keyword evidence="2" id="KW-1003">Cell membrane</keyword>
<evidence type="ECO:0000313" key="9">
    <source>
        <dbReference type="Proteomes" id="UP000619534"/>
    </source>
</evidence>
<feature type="transmembrane region" description="Helical" evidence="6">
    <location>
        <begin position="315"/>
        <end position="333"/>
    </location>
</feature>
<feature type="transmembrane region" description="Helical" evidence="6">
    <location>
        <begin position="250"/>
        <end position="278"/>
    </location>
</feature>
<keyword evidence="3 6" id="KW-0812">Transmembrane</keyword>
<reference evidence="9" key="1">
    <citation type="journal article" date="2019" name="Int. J. Syst. Evol. Microbiol.">
        <title>The Global Catalogue of Microorganisms (GCM) 10K type strain sequencing project: providing services to taxonomists for standard genome sequencing and annotation.</title>
        <authorList>
            <consortium name="The Broad Institute Genomics Platform"/>
            <consortium name="The Broad Institute Genome Sequencing Center for Infectious Disease"/>
            <person name="Wu L."/>
            <person name="Ma J."/>
        </authorList>
    </citation>
    <scope>NUCLEOTIDE SEQUENCE [LARGE SCALE GENOMIC DNA]</scope>
    <source>
        <strain evidence="9">CCM 7282</strain>
    </source>
</reference>
<evidence type="ECO:0000256" key="6">
    <source>
        <dbReference type="SAM" id="Phobius"/>
    </source>
</evidence>
<proteinExistence type="predicted"/>
<feature type="transmembrane region" description="Helical" evidence="6">
    <location>
        <begin position="206"/>
        <end position="229"/>
    </location>
</feature>
<comment type="subcellular location">
    <subcellularLocation>
        <location evidence="1">Cell membrane</location>
        <topology evidence="1">Multi-pass membrane protein</topology>
    </subcellularLocation>
</comment>
<feature type="transmembrane region" description="Helical" evidence="6">
    <location>
        <begin position="290"/>
        <end position="308"/>
    </location>
</feature>
<keyword evidence="4 6" id="KW-1133">Transmembrane helix</keyword>
<feature type="transmembrane region" description="Helical" evidence="6">
    <location>
        <begin position="20"/>
        <end position="43"/>
    </location>
</feature>
<organism evidence="8 9">
    <name type="scientific">Thalassobacillus devorans</name>
    <dbReference type="NCBI Taxonomy" id="279813"/>
    <lineage>
        <taxon>Bacteria</taxon>
        <taxon>Bacillati</taxon>
        <taxon>Bacillota</taxon>
        <taxon>Bacilli</taxon>
        <taxon>Bacillales</taxon>
        <taxon>Bacillaceae</taxon>
        <taxon>Thalassobacillus</taxon>
    </lineage>
</organism>
<sequence length="395" mass="44127">MQSISLFLLEIRAAARRPLLLFLCVVAPYLLLGLLGYGIAGFLNGENEPIKVAIVDGDQTFETKSLINQLQEDETLNDQLRFIPEEIDEVEKGLRNGEWTGAVIIPAGFTADLRSGTNTPMEVWLNDTKPLESGVVQLLLDSAASYISAAQSGVNAVYQSVIQPMENSEERQQLLQQVIITFTLEALDRNGLFVTENIERGASIGWVNHAAIGAWMLGSWLSLSLFIASRQSLLHGGVRDRLQTMNIGKGRIYLVHAALFFLFILIGNEMFFFVYGFYVQEALQPSQLLLLFHALLQAGLAAFFLAVTRRKVEAALWYGILSLPLLLASGVLIPRSYLPQWLNNVQDVLPWHRIYQGLQETSLFFLLVPSGWGLALVFTCWLIIRKVEKRNGYPA</sequence>
<evidence type="ECO:0000256" key="2">
    <source>
        <dbReference type="ARBA" id="ARBA00022475"/>
    </source>
</evidence>
<dbReference type="PANTHER" id="PTHR30294:SF38">
    <property type="entry name" value="TRANSPORT PERMEASE PROTEIN"/>
    <property type="match status" value="1"/>
</dbReference>
<gene>
    <name evidence="8" type="ORF">GCM10007216_36790</name>
</gene>
<dbReference type="InterPro" id="IPR051449">
    <property type="entry name" value="ABC-2_transporter_component"/>
</dbReference>
<dbReference type="Proteomes" id="UP000619534">
    <property type="component" value="Unassembled WGS sequence"/>
</dbReference>
<protein>
    <recommendedName>
        <fullName evidence="7">ABC-2 type transporter transmembrane domain-containing protein</fullName>
    </recommendedName>
</protein>
<evidence type="ECO:0000313" key="8">
    <source>
        <dbReference type="EMBL" id="GGD02671.1"/>
    </source>
</evidence>
<dbReference type="Gene3D" id="3.40.1710.10">
    <property type="entry name" value="abc type-2 transporter like domain"/>
    <property type="match status" value="1"/>
</dbReference>
<evidence type="ECO:0000256" key="1">
    <source>
        <dbReference type="ARBA" id="ARBA00004651"/>
    </source>
</evidence>
<evidence type="ECO:0000256" key="3">
    <source>
        <dbReference type="ARBA" id="ARBA00022692"/>
    </source>
</evidence>
<name>A0ABQ1PSP1_9BACI</name>
<feature type="domain" description="ABC-2 type transporter transmembrane" evidence="7">
    <location>
        <begin position="20"/>
        <end position="363"/>
    </location>
</feature>
<comment type="caution">
    <text evidence="8">The sequence shown here is derived from an EMBL/GenBank/DDBJ whole genome shotgun (WGS) entry which is preliminary data.</text>
</comment>
<keyword evidence="9" id="KW-1185">Reference proteome</keyword>
<evidence type="ECO:0000256" key="5">
    <source>
        <dbReference type="ARBA" id="ARBA00023136"/>
    </source>
</evidence>
<accession>A0ABQ1PSP1</accession>
<feature type="transmembrane region" description="Helical" evidence="6">
    <location>
        <begin position="363"/>
        <end position="384"/>
    </location>
</feature>
<evidence type="ECO:0000259" key="7">
    <source>
        <dbReference type="Pfam" id="PF12698"/>
    </source>
</evidence>
<keyword evidence="5 6" id="KW-0472">Membrane</keyword>
<dbReference type="Pfam" id="PF12698">
    <property type="entry name" value="ABC2_membrane_3"/>
    <property type="match status" value="1"/>
</dbReference>
<dbReference type="EMBL" id="BMCJ01000009">
    <property type="protein sequence ID" value="GGD02671.1"/>
    <property type="molecule type" value="Genomic_DNA"/>
</dbReference>